<dbReference type="Gene3D" id="3.30.9.10">
    <property type="entry name" value="D-Amino Acid Oxidase, subunit A, domain 2"/>
    <property type="match status" value="1"/>
</dbReference>
<accession>A0A158CK86</accession>
<evidence type="ECO:0000313" key="5">
    <source>
        <dbReference type="Proteomes" id="UP000054851"/>
    </source>
</evidence>
<dbReference type="InterPro" id="IPR036188">
    <property type="entry name" value="FAD/NAD-bd_sf"/>
</dbReference>
<organism evidence="4 5">
    <name type="scientific">Caballeronia hypogeia</name>
    <dbReference type="NCBI Taxonomy" id="1777140"/>
    <lineage>
        <taxon>Bacteria</taxon>
        <taxon>Pseudomonadati</taxon>
        <taxon>Pseudomonadota</taxon>
        <taxon>Betaproteobacteria</taxon>
        <taxon>Burkholderiales</taxon>
        <taxon>Burkholderiaceae</taxon>
        <taxon>Caballeronia</taxon>
    </lineage>
</organism>
<dbReference type="Proteomes" id="UP000054851">
    <property type="component" value="Unassembled WGS sequence"/>
</dbReference>
<dbReference type="GO" id="GO:0005886">
    <property type="term" value="C:plasma membrane"/>
    <property type="evidence" value="ECO:0007669"/>
    <property type="project" value="TreeGrafter"/>
</dbReference>
<evidence type="ECO:0000256" key="2">
    <source>
        <dbReference type="ARBA" id="ARBA00023002"/>
    </source>
</evidence>
<dbReference type="GO" id="GO:0005737">
    <property type="term" value="C:cytoplasm"/>
    <property type="evidence" value="ECO:0007669"/>
    <property type="project" value="TreeGrafter"/>
</dbReference>
<dbReference type="EMBL" id="FCOA02000023">
    <property type="protein sequence ID" value="SAK82276.1"/>
    <property type="molecule type" value="Genomic_DNA"/>
</dbReference>
<dbReference type="GO" id="GO:0008718">
    <property type="term" value="F:D-amino-acid dehydrogenase activity"/>
    <property type="evidence" value="ECO:0007669"/>
    <property type="project" value="TreeGrafter"/>
</dbReference>
<dbReference type="InterPro" id="IPR006076">
    <property type="entry name" value="FAD-dep_OxRdtase"/>
</dbReference>
<dbReference type="GO" id="GO:0055130">
    <property type="term" value="P:D-alanine catabolic process"/>
    <property type="evidence" value="ECO:0007669"/>
    <property type="project" value="TreeGrafter"/>
</dbReference>
<keyword evidence="2" id="KW-0560">Oxidoreductase</keyword>
<dbReference type="SUPFAM" id="SSF54373">
    <property type="entry name" value="FAD-linked reductases, C-terminal domain"/>
    <property type="match status" value="1"/>
</dbReference>
<gene>
    <name evidence="4" type="ORF">AWB79_05457</name>
</gene>
<dbReference type="Pfam" id="PF01266">
    <property type="entry name" value="DAO"/>
    <property type="match status" value="1"/>
</dbReference>
<dbReference type="PANTHER" id="PTHR13847:SF280">
    <property type="entry name" value="D-AMINO ACID DEHYDROGENASE"/>
    <property type="match status" value="1"/>
</dbReference>
<comment type="similarity">
    <text evidence="1">Belongs to the DadA oxidoreductase family.</text>
</comment>
<evidence type="ECO:0000256" key="1">
    <source>
        <dbReference type="ARBA" id="ARBA00009410"/>
    </source>
</evidence>
<protein>
    <submittedName>
        <fullName evidence="4">D-amino acid dehydrogenase small subunit</fullName>
    </submittedName>
</protein>
<sequence length="397" mass="43052">MTVVEKHSEAGAETSFANGGQLSYSYVAPLAGPSVLGHLPSWLLSRTAPLRFRPSLDFDQWAWCAQFLRNCTASRSRRTTVELLQLGAYSRSVMHELMKTEHLEFAFSKSGKLVVYRNAEDFEGARRQMDFQAKFGAEQAALSPGACVSTEPALESIRDKLVGGIFTPSEETGDCHLFTRELARIASAKYGVKFQYGTRLHGLQHERGKVVAARTSVGDIVADEYVLALGNGSRELAAPLGIHLPMCPLKGYSLTVPVRDGHCAPAVSVTDLHHKVVYARLGQTLRIAGMVDMTPAGSREDATRIDLLKSQAQATMPYGGDYSSVIRWTGARPTTPDSKPLIGPTRVSNLWLNTGQGSLGFTLAAASARLVTATIRRRPAEIDAAPYGLSTRNLSSN</sequence>
<dbReference type="AlphaFoldDB" id="A0A158CK86"/>
<dbReference type="STRING" id="1777140.AWB79_05457"/>
<dbReference type="PANTHER" id="PTHR13847">
    <property type="entry name" value="SARCOSINE DEHYDROGENASE-RELATED"/>
    <property type="match status" value="1"/>
</dbReference>
<name>A0A158CK86_9BURK</name>
<keyword evidence="5" id="KW-1185">Reference proteome</keyword>
<feature type="domain" description="FAD dependent oxidoreductase" evidence="3">
    <location>
        <begin position="2"/>
        <end position="373"/>
    </location>
</feature>
<dbReference type="NCBIfam" id="NF001933">
    <property type="entry name" value="PRK00711.1"/>
    <property type="match status" value="1"/>
</dbReference>
<evidence type="ECO:0000313" key="4">
    <source>
        <dbReference type="EMBL" id="SAK82276.1"/>
    </source>
</evidence>
<comment type="caution">
    <text evidence="4">The sequence shown here is derived from an EMBL/GenBank/DDBJ whole genome shotgun (WGS) entry which is preliminary data.</text>
</comment>
<dbReference type="SUPFAM" id="SSF51905">
    <property type="entry name" value="FAD/NAD(P)-binding domain"/>
    <property type="match status" value="1"/>
</dbReference>
<proteinExistence type="inferred from homology"/>
<evidence type="ECO:0000259" key="3">
    <source>
        <dbReference type="Pfam" id="PF01266"/>
    </source>
</evidence>
<dbReference type="Gene3D" id="3.50.50.60">
    <property type="entry name" value="FAD/NAD(P)-binding domain"/>
    <property type="match status" value="1"/>
</dbReference>
<reference evidence="4" key="1">
    <citation type="submission" date="2016-01" db="EMBL/GenBank/DDBJ databases">
        <authorList>
            <person name="Peeters C."/>
        </authorList>
    </citation>
    <scope>NUCLEOTIDE SEQUENCE</scope>
    <source>
        <strain evidence="4">LMG 29322</strain>
    </source>
</reference>